<evidence type="ECO:0000313" key="5">
    <source>
        <dbReference type="Proteomes" id="UP000509742"/>
    </source>
</evidence>
<organism evidence="3 4">
    <name type="scientific">Helicobacter suis</name>
    <dbReference type="NCBI Taxonomy" id="104628"/>
    <lineage>
        <taxon>Bacteria</taxon>
        <taxon>Pseudomonadati</taxon>
        <taxon>Campylobacterota</taxon>
        <taxon>Epsilonproteobacteria</taxon>
        <taxon>Campylobacterales</taxon>
        <taxon>Helicobacteraceae</taxon>
        <taxon>Helicobacter</taxon>
    </lineage>
</organism>
<keyword evidence="1" id="KW-0175">Coiled coil</keyword>
<dbReference type="Proteomes" id="UP000509742">
    <property type="component" value="Chromosome"/>
</dbReference>
<dbReference type="GeneID" id="56928005"/>
<sequence>MITLDTQANAKLATSNANESTMIAKLQENLRLFQQLLDRAKSQANTLEQIKDTLAQTQEFMRASIAPLEPMQNYLEQELKTAQIQEKDLQKRMQDYLKFQTIQLARLEKACPWLDFNTATLTQDHPQAKQILETLKHHNPPLAPKPLSMLLCERVQASEAKEKYQENLKDMQEALLKGDFKHYKQIQAKVFYPDSKQMPLIPLDKRLEQLQENFSNTHLEEQIKALNSHLATDLKQAKNPNARALAYANYNQQAQGLQLRLLLELTRHLAFLNETMAMQASLLNKHLPLKSSTPLNAYGFPN</sequence>
<evidence type="ECO:0000313" key="2">
    <source>
        <dbReference type="EMBL" id="BCD45326.1"/>
    </source>
</evidence>
<dbReference type="OrthoDB" id="5321898at2"/>
<reference evidence="3 4" key="1">
    <citation type="submission" date="2019-06" db="EMBL/GenBank/DDBJ databases">
        <title>Complete genome sequence of Helicobacter suis SNTW101c.</title>
        <authorList>
            <person name="Rimbara E."/>
            <person name="Suzuki M."/>
            <person name="Matsui H."/>
            <person name="Nakamura M."/>
            <person name="Mori S."/>
            <person name="Shibayama K."/>
        </authorList>
    </citation>
    <scope>NUCLEOTIDE SEQUENCE [LARGE SCALE GENOMIC DNA]</scope>
    <source>
        <strain evidence="3 4">SNTW101c</strain>
    </source>
</reference>
<evidence type="ECO:0000256" key="1">
    <source>
        <dbReference type="SAM" id="Coils"/>
    </source>
</evidence>
<dbReference type="Proteomes" id="UP000317935">
    <property type="component" value="Chromosome"/>
</dbReference>
<dbReference type="RefSeq" id="WP_006563912.1">
    <property type="nucleotide sequence ID" value="NZ_AP019774.1"/>
</dbReference>
<keyword evidence="5" id="KW-1185">Reference proteome</keyword>
<dbReference type="AlphaFoldDB" id="A0A6J4CWC1"/>
<reference evidence="2 5" key="2">
    <citation type="submission" date="2020-04" db="EMBL/GenBank/DDBJ databases">
        <title>Genomic analysis of gastric non-Helicobacter pylori Helicobacters isolated in Japan.</title>
        <authorList>
            <person name="Suzuki M."/>
            <person name="Rimbara E."/>
        </authorList>
    </citation>
    <scope>NUCLEOTIDE SEQUENCE [LARGE SCALE GENOMIC DNA]</scope>
    <source>
        <strain evidence="2 5">NHP19-0020</strain>
    </source>
</reference>
<gene>
    <name evidence="2" type="ORF">NHP190020_03650</name>
    <name evidence="3" type="ORF">SNTW_01500</name>
</gene>
<dbReference type="EMBL" id="AP019774">
    <property type="protein sequence ID" value="BCD69505.1"/>
    <property type="molecule type" value="Genomic_DNA"/>
</dbReference>
<evidence type="ECO:0000313" key="4">
    <source>
        <dbReference type="Proteomes" id="UP000317935"/>
    </source>
</evidence>
<accession>A0A6J4CWC1</accession>
<name>A0A6J4CWC1_9HELI</name>
<proteinExistence type="predicted"/>
<protein>
    <submittedName>
        <fullName evidence="3">Uncharacterized protein</fullName>
    </submittedName>
</protein>
<dbReference type="EMBL" id="AP023036">
    <property type="protein sequence ID" value="BCD45326.1"/>
    <property type="molecule type" value="Genomic_DNA"/>
</dbReference>
<feature type="coiled-coil region" evidence="1">
    <location>
        <begin position="23"/>
        <end position="92"/>
    </location>
</feature>
<evidence type="ECO:0000313" key="3">
    <source>
        <dbReference type="EMBL" id="BCD69505.1"/>
    </source>
</evidence>